<feature type="transmembrane region" description="Helical" evidence="11">
    <location>
        <begin position="386"/>
        <end position="402"/>
    </location>
</feature>
<dbReference type="Proteomes" id="UP000694255">
    <property type="component" value="Unassembled WGS sequence"/>
</dbReference>
<evidence type="ECO:0000256" key="11">
    <source>
        <dbReference type="SAM" id="Phobius"/>
    </source>
</evidence>
<comment type="similarity">
    <text evidence="2">Belongs to the polyprenol kinase family.</text>
</comment>
<feature type="transmembrane region" description="Helical" evidence="11">
    <location>
        <begin position="150"/>
        <end position="167"/>
    </location>
</feature>
<feature type="transmembrane region" description="Helical" evidence="11">
    <location>
        <begin position="522"/>
        <end position="539"/>
    </location>
</feature>
<dbReference type="GeneID" id="73470031"/>
<keyword evidence="4" id="KW-0808">Transferase</keyword>
<sequence length="592" mass="68108">MSSTRNRSKKSQKESTPTPSARSMASIFRGDNEEEIIEKIKQIEKPSTPEEQPVKQAINGDDSDDIANSPFPFNYIYQAQDFLNDNLNFLKAVQIFVVGFFIQLLYLQRDKFIKLDKNYLSVGFNWIGLSVALILSHIRAKGELQLPDFNHVYSILLPLLLNILHYSPDWFMINISLNYFIIDRLNPLFNLVSGVMFYEMYNDPTRKFTTMQFGQVAVLHFFLSTILNYINDGCIEEEEMPTIKQDELVTDSDYNKSLKKSEIQLICLLLTNLLFNQELMDDILPLAIFQKLYISFMAPAFVLYPIYTYIPGLINLALFGGMFYGLTVYQLNTTLEENAVTWLYEYIMNDPQKLQLVQIWAIVSGITIPTVFYFADKMSLNIRRKVWHLFIIVMLTYTPIILFEEIEFTMITLLGTLIVFLIIELLRFTQMTFIGKYLFNKLLKFQDFKDLKGPLNVSYIYLLAGVTFPIVYDYMLHHEQVSIVRYMGIISLGVGDTCASIIGRKWGTFKWKGSDTSLQGSAAFVVSTLIAIYVVDYVFTGREEYIPIQNWENVLVSVLTNGILEGVASINDNLLIPILLPASFGILNQCYP</sequence>
<comment type="caution">
    <text evidence="12">The sequence shown here is derived from an EMBL/GenBank/DDBJ whole genome shotgun (WGS) entry which is preliminary data.</text>
</comment>
<feature type="transmembrane region" description="Helical" evidence="11">
    <location>
        <begin position="483"/>
        <end position="502"/>
    </location>
</feature>
<dbReference type="GO" id="GO:0005789">
    <property type="term" value="C:endoplasmic reticulum membrane"/>
    <property type="evidence" value="ECO:0007669"/>
    <property type="project" value="UniProtKB-SubCell"/>
</dbReference>
<name>A0A8J5UWS9_9ASCO</name>
<evidence type="ECO:0000256" key="2">
    <source>
        <dbReference type="ARBA" id="ARBA00010794"/>
    </source>
</evidence>
<keyword evidence="5 11" id="KW-0812">Transmembrane</keyword>
<evidence type="ECO:0000313" key="12">
    <source>
        <dbReference type="EMBL" id="KAG7663230.1"/>
    </source>
</evidence>
<dbReference type="AlphaFoldDB" id="A0A8J5UWS9"/>
<proteinExistence type="inferred from homology"/>
<evidence type="ECO:0000256" key="10">
    <source>
        <dbReference type="SAM" id="MobiDB-lite"/>
    </source>
</evidence>
<feature type="compositionally biased region" description="Basic residues" evidence="10">
    <location>
        <begin position="1"/>
        <end position="10"/>
    </location>
</feature>
<gene>
    <name evidence="12" type="ORF">J8A68_003230</name>
</gene>
<dbReference type="PANTHER" id="PTHR13205:SF15">
    <property type="entry name" value="DOLICHOL KINASE"/>
    <property type="match status" value="1"/>
</dbReference>
<evidence type="ECO:0000313" key="13">
    <source>
        <dbReference type="Proteomes" id="UP000694255"/>
    </source>
</evidence>
<evidence type="ECO:0000256" key="1">
    <source>
        <dbReference type="ARBA" id="ARBA00004477"/>
    </source>
</evidence>
<feature type="transmembrane region" description="Helical" evidence="11">
    <location>
        <begin position="408"/>
        <end position="426"/>
    </location>
</feature>
<evidence type="ECO:0000256" key="8">
    <source>
        <dbReference type="ARBA" id="ARBA00022989"/>
    </source>
</evidence>
<dbReference type="GO" id="GO:0043048">
    <property type="term" value="P:dolichyl monophosphate biosynthetic process"/>
    <property type="evidence" value="ECO:0007669"/>
    <property type="project" value="TreeGrafter"/>
</dbReference>
<evidence type="ECO:0000256" key="6">
    <source>
        <dbReference type="ARBA" id="ARBA00022777"/>
    </source>
</evidence>
<evidence type="ECO:0000256" key="4">
    <source>
        <dbReference type="ARBA" id="ARBA00022679"/>
    </source>
</evidence>
<evidence type="ECO:0000256" key="3">
    <source>
        <dbReference type="ARBA" id="ARBA00012132"/>
    </source>
</evidence>
<keyword evidence="9 11" id="KW-0472">Membrane</keyword>
<dbReference type="GO" id="GO:0004168">
    <property type="term" value="F:dolichol kinase activity"/>
    <property type="evidence" value="ECO:0007669"/>
    <property type="project" value="UniProtKB-EC"/>
</dbReference>
<keyword evidence="6" id="KW-0418">Kinase</keyword>
<dbReference type="EC" id="2.7.1.108" evidence="3"/>
<dbReference type="InterPro" id="IPR032974">
    <property type="entry name" value="Polypren_kinase"/>
</dbReference>
<feature type="transmembrane region" description="Helical" evidence="11">
    <location>
        <begin position="89"/>
        <end position="107"/>
    </location>
</feature>
<keyword evidence="8 11" id="KW-1133">Transmembrane helix</keyword>
<reference evidence="12 13" key="1">
    <citation type="journal article" date="2021" name="DNA Res.">
        <title>Genome analysis of Candida subhashii reveals its hybrid nature and dual mitochondrial genome conformations.</title>
        <authorList>
            <person name="Mixao V."/>
            <person name="Hegedusova E."/>
            <person name="Saus E."/>
            <person name="Pryszcz L.P."/>
            <person name="Cillingova A."/>
            <person name="Nosek J."/>
            <person name="Gabaldon T."/>
        </authorList>
    </citation>
    <scope>NUCLEOTIDE SEQUENCE [LARGE SCALE GENOMIC DNA]</scope>
    <source>
        <strain evidence="12 13">CBS 10753</strain>
    </source>
</reference>
<feature type="compositionally biased region" description="Polar residues" evidence="10">
    <location>
        <begin position="14"/>
        <end position="23"/>
    </location>
</feature>
<evidence type="ECO:0000256" key="9">
    <source>
        <dbReference type="ARBA" id="ARBA00023136"/>
    </source>
</evidence>
<feature type="region of interest" description="Disordered" evidence="10">
    <location>
        <begin position="1"/>
        <end position="63"/>
    </location>
</feature>
<keyword evidence="7" id="KW-0256">Endoplasmic reticulum</keyword>
<dbReference type="OrthoDB" id="377083at2759"/>
<keyword evidence="13" id="KW-1185">Reference proteome</keyword>
<evidence type="ECO:0000256" key="7">
    <source>
        <dbReference type="ARBA" id="ARBA00022824"/>
    </source>
</evidence>
<dbReference type="RefSeq" id="XP_049263462.1">
    <property type="nucleotide sequence ID" value="XM_049407064.1"/>
</dbReference>
<dbReference type="EMBL" id="JAGSYN010000142">
    <property type="protein sequence ID" value="KAG7663230.1"/>
    <property type="molecule type" value="Genomic_DNA"/>
</dbReference>
<feature type="compositionally biased region" description="Basic and acidic residues" evidence="10">
    <location>
        <begin position="37"/>
        <end position="48"/>
    </location>
</feature>
<dbReference type="PANTHER" id="PTHR13205">
    <property type="entry name" value="TRANSMEMBRANE PROTEIN 15-RELATED"/>
    <property type="match status" value="1"/>
</dbReference>
<feature type="transmembrane region" description="Helical" evidence="11">
    <location>
        <begin position="213"/>
        <end position="230"/>
    </location>
</feature>
<comment type="subcellular location">
    <subcellularLocation>
        <location evidence="1">Endoplasmic reticulum membrane</location>
        <topology evidence="1">Multi-pass membrane protein</topology>
    </subcellularLocation>
</comment>
<feature type="transmembrane region" description="Helical" evidence="11">
    <location>
        <begin position="355"/>
        <end position="374"/>
    </location>
</feature>
<evidence type="ECO:0000256" key="5">
    <source>
        <dbReference type="ARBA" id="ARBA00022692"/>
    </source>
</evidence>
<protein>
    <recommendedName>
        <fullName evidence="3">dolichol kinase</fullName>
        <ecNumber evidence="3">2.7.1.108</ecNumber>
    </recommendedName>
</protein>
<accession>A0A8J5UWS9</accession>
<organism evidence="12 13">
    <name type="scientific">[Candida] subhashii</name>
    <dbReference type="NCBI Taxonomy" id="561895"/>
    <lineage>
        <taxon>Eukaryota</taxon>
        <taxon>Fungi</taxon>
        <taxon>Dikarya</taxon>
        <taxon>Ascomycota</taxon>
        <taxon>Saccharomycotina</taxon>
        <taxon>Pichiomycetes</taxon>
        <taxon>Debaryomycetaceae</taxon>
        <taxon>Spathaspora</taxon>
    </lineage>
</organism>
<feature type="transmembrane region" description="Helical" evidence="11">
    <location>
        <begin position="119"/>
        <end position="138"/>
    </location>
</feature>